<gene>
    <name evidence="1" type="ORF">C943_03001</name>
</gene>
<proteinExistence type="predicted"/>
<dbReference type="Proteomes" id="UP000010953">
    <property type="component" value="Unassembled WGS sequence"/>
</dbReference>
<keyword evidence="2" id="KW-1185">Reference proteome</keyword>
<reference evidence="1" key="1">
    <citation type="submission" date="2013-01" db="EMBL/GenBank/DDBJ databases">
        <title>Genome assembly of Mariniradius saccharolyticus AK6.</title>
        <authorList>
            <person name="Vaidya B."/>
            <person name="Khatri I."/>
            <person name="Tanuku N.R.S."/>
            <person name="Subramanian S."/>
            <person name="Pinnaka A."/>
        </authorList>
    </citation>
    <scope>NUCLEOTIDE SEQUENCE [LARGE SCALE GENOMIC DNA]</scope>
    <source>
        <strain evidence="1">AK6</strain>
    </source>
</reference>
<evidence type="ECO:0000313" key="1">
    <source>
        <dbReference type="EMBL" id="EMS35108.1"/>
    </source>
</evidence>
<accession>M7XKR0</accession>
<organism evidence="1 2">
    <name type="scientific">Mariniradius saccharolyticus AK6</name>
    <dbReference type="NCBI Taxonomy" id="1239962"/>
    <lineage>
        <taxon>Bacteria</taxon>
        <taxon>Pseudomonadati</taxon>
        <taxon>Bacteroidota</taxon>
        <taxon>Cytophagia</taxon>
        <taxon>Cytophagales</taxon>
        <taxon>Cyclobacteriaceae</taxon>
        <taxon>Mariniradius</taxon>
    </lineage>
</organism>
<dbReference type="InParanoid" id="M7XKR0"/>
<dbReference type="AlphaFoldDB" id="M7XKR0"/>
<evidence type="ECO:0000313" key="2">
    <source>
        <dbReference type="Proteomes" id="UP000010953"/>
    </source>
</evidence>
<sequence>MISVDYPYHPDRGLIQHLSGLGFLKAIVFPESSGLYPG</sequence>
<name>M7XKR0_9BACT</name>
<protein>
    <submittedName>
        <fullName evidence="1">Uncharacterized protein</fullName>
    </submittedName>
</protein>
<dbReference type="EMBL" id="AMZY02000003">
    <property type="protein sequence ID" value="EMS35108.1"/>
    <property type="molecule type" value="Genomic_DNA"/>
</dbReference>
<comment type="caution">
    <text evidence="1">The sequence shown here is derived from an EMBL/GenBank/DDBJ whole genome shotgun (WGS) entry which is preliminary data.</text>
</comment>